<reference evidence="1 2" key="1">
    <citation type="submission" date="2024-07" db="EMBL/GenBank/DDBJ databases">
        <title>Genomic Encyclopedia of Type Strains, Phase V (KMG-V): Genome sequencing to study the core and pangenomes of soil and plant-associated prokaryotes.</title>
        <authorList>
            <person name="Whitman W."/>
        </authorList>
    </citation>
    <scope>NUCLEOTIDE SEQUENCE [LARGE SCALE GENOMIC DNA]</scope>
    <source>
        <strain evidence="1 2">USDA 415</strain>
    </source>
</reference>
<gene>
    <name evidence="1" type="ORF">ABIF29_003507</name>
</gene>
<comment type="caution">
    <text evidence="1">The sequence shown here is derived from an EMBL/GenBank/DDBJ whole genome shotgun (WGS) entry which is preliminary data.</text>
</comment>
<proteinExistence type="predicted"/>
<dbReference type="EMBL" id="JBGBZA010000002">
    <property type="protein sequence ID" value="MEY9316708.1"/>
    <property type="molecule type" value="Genomic_DNA"/>
</dbReference>
<name>A0ABV4EZW4_BRAEL</name>
<organism evidence="1 2">
    <name type="scientific">Bradyrhizobium elkanii</name>
    <dbReference type="NCBI Taxonomy" id="29448"/>
    <lineage>
        <taxon>Bacteria</taxon>
        <taxon>Pseudomonadati</taxon>
        <taxon>Pseudomonadota</taxon>
        <taxon>Alphaproteobacteria</taxon>
        <taxon>Hyphomicrobiales</taxon>
        <taxon>Nitrobacteraceae</taxon>
        <taxon>Bradyrhizobium</taxon>
    </lineage>
</organism>
<evidence type="ECO:0000313" key="2">
    <source>
        <dbReference type="Proteomes" id="UP001565471"/>
    </source>
</evidence>
<dbReference type="Proteomes" id="UP001565471">
    <property type="component" value="Unassembled WGS sequence"/>
</dbReference>
<keyword evidence="2" id="KW-1185">Reference proteome</keyword>
<evidence type="ECO:0000313" key="1">
    <source>
        <dbReference type="EMBL" id="MEY9316708.1"/>
    </source>
</evidence>
<dbReference type="RefSeq" id="WP_253623356.1">
    <property type="nucleotide sequence ID" value="NZ_CP126004.1"/>
</dbReference>
<sequence length="82" mass="9720">MKRILKHEQTVTFDGEDGEKLRVSYDNRGEPYRQGVSLWLESGSTLQGVFIDENEVRRLQNLFDILFPRKQRDEPQATPRQR</sequence>
<protein>
    <submittedName>
        <fullName evidence="1">Uncharacterized protein</fullName>
    </submittedName>
</protein>
<accession>A0ABV4EZW4</accession>